<dbReference type="SUPFAM" id="SSF48452">
    <property type="entry name" value="TPR-like"/>
    <property type="match status" value="1"/>
</dbReference>
<sequence>MPPDARRTFEQAANLPSVWSMAARPPAATYAKRRRVRADALHSPSSTSAAMNDTVIAAPVSEAELARAAALHAAGSLLDAEQAYRQILQAHPEHADSHLRLATVLEQLDRRDAALRHFRAAVATEPSQRRYWIACIDALTRDNQMDAARALVAQARTHGIDALSLELAAADAPSASADELAAVLSEFMNTLAALLDKRQFAQAEGIATQLTEWMPDVGLGWRALAVTLVQQERHAQALAPMRKAAALMPDDADTRQDLAELEAHVMQSAPAPQPVAMPLVPNATLCTTLPGSRQFRHFAGGLVATVPVLIPTFNNPTYTRRMVAQLKARGLRNIVIVDNASSAPDMLAFLESVQDDATVVRLDRNAGPRDVFLSDANYARLPDTFCVTDPDLELNDALPPEFLFELIDATEAFQTGKAGFALDISQPELMKETTLFCGDRQYTTLEWEANFWRHQIGSTAGGDPIYNAPIDTTFAVYNKRYFRRDSHLCGVRFAGRYTCKHIPWYKETGLTDAEEQYYREHQKWSNYLA</sequence>
<keyword evidence="2 3" id="KW-0802">TPR repeat</keyword>
<dbReference type="GO" id="GO:0000030">
    <property type="term" value="F:mannosyltransferase activity"/>
    <property type="evidence" value="ECO:0007669"/>
    <property type="project" value="TreeGrafter"/>
</dbReference>
<dbReference type="PANTHER" id="PTHR44227:SF3">
    <property type="entry name" value="PROTEIN O-MANNOSYL-TRANSFERASE TMTC4"/>
    <property type="match status" value="1"/>
</dbReference>
<dbReference type="InterPro" id="IPR029044">
    <property type="entry name" value="Nucleotide-diphossugar_trans"/>
</dbReference>
<dbReference type="AlphaFoldDB" id="A0A6L3NBM4"/>
<dbReference type="Gene3D" id="1.25.40.10">
    <property type="entry name" value="Tetratricopeptide repeat domain"/>
    <property type="match status" value="2"/>
</dbReference>
<evidence type="ECO:0000313" key="5">
    <source>
        <dbReference type="EMBL" id="KAB0661061.1"/>
    </source>
</evidence>
<evidence type="ECO:0000259" key="4">
    <source>
        <dbReference type="Pfam" id="PF00535"/>
    </source>
</evidence>
<keyword evidence="1" id="KW-0677">Repeat</keyword>
<dbReference type="InterPro" id="IPR052346">
    <property type="entry name" value="O-mannosyl-transferase_TMTC"/>
</dbReference>
<dbReference type="Pfam" id="PF00535">
    <property type="entry name" value="Glycos_transf_2"/>
    <property type="match status" value="1"/>
</dbReference>
<gene>
    <name evidence="5" type="ORF">F7R13_22400</name>
</gene>
<dbReference type="Gene3D" id="3.90.550.10">
    <property type="entry name" value="Spore Coat Polysaccharide Biosynthesis Protein SpsA, Chain A"/>
    <property type="match status" value="1"/>
</dbReference>
<dbReference type="SMART" id="SM00028">
    <property type="entry name" value="TPR"/>
    <property type="match status" value="3"/>
</dbReference>
<organism evidence="5 6">
    <name type="scientific">Burkholderia territorii</name>
    <dbReference type="NCBI Taxonomy" id="1503055"/>
    <lineage>
        <taxon>Bacteria</taxon>
        <taxon>Pseudomonadati</taxon>
        <taxon>Pseudomonadota</taxon>
        <taxon>Betaproteobacteria</taxon>
        <taxon>Burkholderiales</taxon>
        <taxon>Burkholderiaceae</taxon>
        <taxon>Burkholderia</taxon>
        <taxon>Burkholderia cepacia complex</taxon>
    </lineage>
</organism>
<proteinExistence type="predicted"/>
<dbReference type="InterPro" id="IPR011990">
    <property type="entry name" value="TPR-like_helical_dom_sf"/>
</dbReference>
<dbReference type="InterPro" id="IPR019734">
    <property type="entry name" value="TPR_rpt"/>
</dbReference>
<evidence type="ECO:0000313" key="6">
    <source>
        <dbReference type="Proteomes" id="UP000473571"/>
    </source>
</evidence>
<feature type="domain" description="Glycosyltransferase 2-like" evidence="4">
    <location>
        <begin position="308"/>
        <end position="401"/>
    </location>
</feature>
<reference evidence="5 6" key="1">
    <citation type="submission" date="2019-09" db="EMBL/GenBank/DDBJ databases">
        <title>Draft genome sequences of 48 bacterial type strains from the CCUG.</title>
        <authorList>
            <person name="Tunovic T."/>
            <person name="Pineiro-Iglesias B."/>
            <person name="Unosson C."/>
            <person name="Inganas E."/>
            <person name="Ohlen M."/>
            <person name="Cardew S."/>
            <person name="Jensie-Markopoulos S."/>
            <person name="Salva-Serra F."/>
            <person name="Jaen-Luchoro D."/>
            <person name="Karlsson R."/>
            <person name="Svensson-Stadler L."/>
            <person name="Chun J."/>
            <person name="Moore E."/>
        </authorList>
    </citation>
    <scope>NUCLEOTIDE SEQUENCE [LARGE SCALE GENOMIC DNA]</scope>
    <source>
        <strain evidence="5 6">CCUG 65687</strain>
    </source>
</reference>
<dbReference type="Pfam" id="PF14559">
    <property type="entry name" value="TPR_19"/>
    <property type="match status" value="1"/>
</dbReference>
<dbReference type="InterPro" id="IPR001173">
    <property type="entry name" value="Glyco_trans_2-like"/>
</dbReference>
<dbReference type="GO" id="GO:0030968">
    <property type="term" value="P:endoplasmic reticulum unfolded protein response"/>
    <property type="evidence" value="ECO:0007669"/>
    <property type="project" value="TreeGrafter"/>
</dbReference>
<dbReference type="Proteomes" id="UP000473571">
    <property type="component" value="Unassembled WGS sequence"/>
</dbReference>
<feature type="repeat" description="TPR" evidence="3">
    <location>
        <begin position="95"/>
        <end position="128"/>
    </location>
</feature>
<dbReference type="GO" id="GO:0035269">
    <property type="term" value="P:protein O-linked glycosylation via mannose"/>
    <property type="evidence" value="ECO:0007669"/>
    <property type="project" value="TreeGrafter"/>
</dbReference>
<dbReference type="PROSITE" id="PS50005">
    <property type="entry name" value="TPR"/>
    <property type="match status" value="1"/>
</dbReference>
<dbReference type="SUPFAM" id="SSF53448">
    <property type="entry name" value="Nucleotide-diphospho-sugar transferases"/>
    <property type="match status" value="1"/>
</dbReference>
<comment type="caution">
    <text evidence="5">The sequence shown here is derived from an EMBL/GenBank/DDBJ whole genome shotgun (WGS) entry which is preliminary data.</text>
</comment>
<name>A0A6L3NBM4_9BURK</name>
<evidence type="ECO:0000256" key="1">
    <source>
        <dbReference type="ARBA" id="ARBA00022737"/>
    </source>
</evidence>
<accession>A0A6L3NBM4</accession>
<dbReference type="EMBL" id="VZOL01000378">
    <property type="protein sequence ID" value="KAB0661061.1"/>
    <property type="molecule type" value="Genomic_DNA"/>
</dbReference>
<evidence type="ECO:0000256" key="2">
    <source>
        <dbReference type="ARBA" id="ARBA00022803"/>
    </source>
</evidence>
<evidence type="ECO:0000256" key="3">
    <source>
        <dbReference type="PROSITE-ProRule" id="PRU00339"/>
    </source>
</evidence>
<dbReference type="PANTHER" id="PTHR44227">
    <property type="match status" value="1"/>
</dbReference>
<protein>
    <submittedName>
        <fullName evidence="5">Tetratricopeptide repeat protein</fullName>
    </submittedName>
</protein>